<dbReference type="InterPro" id="IPR009641">
    <property type="entry name" value="Vaccinia_virus_A37"/>
</dbReference>
<gene>
    <name evidence="1" type="ORF">YKV143</name>
</gene>
<dbReference type="KEGG" id="vg:11107278"/>
<dbReference type="Pfam" id="PF06822">
    <property type="entry name" value="DUF1235"/>
    <property type="match status" value="1"/>
</dbReference>
<proteinExistence type="predicted"/>
<name>G3EI35_9POXV</name>
<keyword evidence="2" id="KW-1185">Reference proteome</keyword>
<accession>G3EI35</accession>
<dbReference type="OrthoDB" id="8588at10239"/>
<dbReference type="GeneID" id="11107278"/>
<protein>
    <submittedName>
        <fullName evidence="1">Uncharacterized protein</fullName>
    </submittedName>
</protein>
<reference evidence="1 2" key="1">
    <citation type="journal article" date="2011" name="J. Virol.">
        <title>The genome of yoka poxvirus.</title>
        <authorList>
            <person name="Zhao G."/>
            <person name="Droit L."/>
            <person name="Tesh R.B."/>
            <person name="Popov V.L."/>
            <person name="Little N.S."/>
            <person name="Upton C."/>
            <person name="Virgin H.W."/>
            <person name="Wang D."/>
        </authorList>
    </citation>
    <scope>NUCLEOTIDE SEQUENCE [LARGE SCALE GENOMIC DNA]</scope>
    <source>
        <strain evidence="1">DakArB 4268</strain>
    </source>
</reference>
<dbReference type="RefSeq" id="YP_004821496.1">
    <property type="nucleotide sequence ID" value="NC_015960.1"/>
</dbReference>
<evidence type="ECO:0000313" key="1">
    <source>
        <dbReference type="EMBL" id="AEN03732.1"/>
    </source>
</evidence>
<dbReference type="EMBL" id="HQ849551">
    <property type="protein sequence ID" value="AEN03732.1"/>
    <property type="molecule type" value="Genomic_DNA"/>
</dbReference>
<sequence>MEPFPLFGISRILKYISSISQYKKYSYIDKEHSKILATDIGRQLNEKVYINDLLYFTKLDINNTHTQSPSTLCTLVVCLNSYGSNIIISIDDNNDNKKIVSLSPNYAVIVDPLKYFYVLTNGEMFMLHVMIDIPSKRLFRIDLDNIVYSNNIDLLGDNNIFIVRKITDGSNKYICTQLFTNNKWYSIIEIEDKKIPIPSSCIGMTSSQYVISYIDNEMLYKICNINHPFDCITTIDQFFNSIHIKEQILYGKISHK</sequence>
<evidence type="ECO:0000313" key="2">
    <source>
        <dbReference type="Proteomes" id="UP000164653"/>
    </source>
</evidence>
<dbReference type="Proteomes" id="UP000164653">
    <property type="component" value="Segment"/>
</dbReference>
<organism evidence="1 2">
    <name type="scientific">Yokapox virus</name>
    <dbReference type="NCBI Taxonomy" id="1076255"/>
    <lineage>
        <taxon>Viruses</taxon>
        <taxon>Varidnaviria</taxon>
        <taxon>Bamfordvirae</taxon>
        <taxon>Nucleocytoviricota</taxon>
        <taxon>Pokkesviricetes</taxon>
        <taxon>Chitovirales</taxon>
        <taxon>Poxviridae</taxon>
        <taxon>Chordopoxvirinae</taxon>
        <taxon>Centapoxvirus</taxon>
        <taxon>Centapoxvirus yokapox</taxon>
    </lineage>
</organism>